<keyword evidence="7 8" id="KW-0539">Nucleus</keyword>
<evidence type="ECO:0000256" key="1">
    <source>
        <dbReference type="ARBA" id="ARBA00002711"/>
    </source>
</evidence>
<organism evidence="9 10">
    <name type="scientific">Debaryomyces fabryi</name>
    <dbReference type="NCBI Taxonomy" id="58627"/>
    <lineage>
        <taxon>Eukaryota</taxon>
        <taxon>Fungi</taxon>
        <taxon>Dikarya</taxon>
        <taxon>Ascomycota</taxon>
        <taxon>Saccharomycotina</taxon>
        <taxon>Pichiomycetes</taxon>
        <taxon>Debaryomycetaceae</taxon>
        <taxon>Debaryomyces</taxon>
    </lineage>
</organism>
<dbReference type="InterPro" id="IPR031404">
    <property type="entry name" value="Rrt14"/>
</dbReference>
<gene>
    <name evidence="8" type="primary">RRT14</name>
    <name evidence="9" type="ORF">AC631_02482</name>
</gene>
<comment type="similarity">
    <text evidence="3 8">Belongs to the RRT14 family.</text>
</comment>
<proteinExistence type="inferred from homology"/>
<keyword evidence="5 8" id="KW-0805">Transcription regulation</keyword>
<dbReference type="RefSeq" id="XP_015467839.1">
    <property type="nucleotide sequence ID" value="XM_015611312.1"/>
</dbReference>
<evidence type="ECO:0000256" key="6">
    <source>
        <dbReference type="ARBA" id="ARBA00023163"/>
    </source>
</evidence>
<comment type="function">
    <text evidence="1 8">Involved in ribosome biogenesis, probably through modulation of rDNA transcription.</text>
</comment>
<comment type="caution">
    <text evidence="9">The sequence shown here is derived from an EMBL/GenBank/DDBJ whole genome shotgun (WGS) entry which is preliminary data.</text>
</comment>
<evidence type="ECO:0000313" key="10">
    <source>
        <dbReference type="Proteomes" id="UP000054251"/>
    </source>
</evidence>
<sequence length="195" mass="22027">MSFNSKSSKSHAEATVNKLFSSLLPGVQGTTAKQSPSLSSAELLSIEIENKNKLSNEELKKIHKQNKLKQHKKIKKALEDEKKFNKLAKYHLIKHHKSGGDLSEEEAKYLKKLVKKNVNSLNRVSEIDDMEIKSELDQVRQDILRINKEKHDKKAKRIQNKKTKDFNSKVAKGVISYPGLTPGLAPVGLEDSDDE</sequence>
<protein>
    <recommendedName>
        <fullName evidence="4 8">Regulator of rDNA transcription 14</fullName>
    </recommendedName>
</protein>
<reference evidence="9 10" key="1">
    <citation type="submission" date="2015-11" db="EMBL/GenBank/DDBJ databases">
        <title>The genome of Debaryomyces fabryi.</title>
        <authorList>
            <person name="Tafer H."/>
            <person name="Lopandic K."/>
        </authorList>
    </citation>
    <scope>NUCLEOTIDE SEQUENCE [LARGE SCALE GENOMIC DNA]</scope>
    <source>
        <strain evidence="9 10">CBS 789</strain>
    </source>
</reference>
<name>A0A0V1PZU7_9ASCO</name>
<dbReference type="AlphaFoldDB" id="A0A0V1PZU7"/>
<dbReference type="GeneID" id="26839491"/>
<evidence type="ECO:0000256" key="5">
    <source>
        <dbReference type="ARBA" id="ARBA00023015"/>
    </source>
</evidence>
<accession>A0A0V1PZU7</accession>
<evidence type="ECO:0000256" key="4">
    <source>
        <dbReference type="ARBA" id="ARBA00014115"/>
    </source>
</evidence>
<dbReference type="Proteomes" id="UP000054251">
    <property type="component" value="Unassembled WGS sequence"/>
</dbReference>
<dbReference type="Pfam" id="PF17075">
    <property type="entry name" value="RRT14"/>
    <property type="match status" value="1"/>
</dbReference>
<evidence type="ECO:0000256" key="3">
    <source>
        <dbReference type="ARBA" id="ARBA00007142"/>
    </source>
</evidence>
<dbReference type="EMBL" id="LMYN01000044">
    <property type="protein sequence ID" value="KSA01737.1"/>
    <property type="molecule type" value="Genomic_DNA"/>
</dbReference>
<evidence type="ECO:0000256" key="2">
    <source>
        <dbReference type="ARBA" id="ARBA00004604"/>
    </source>
</evidence>
<evidence type="ECO:0000256" key="8">
    <source>
        <dbReference type="RuleBase" id="RU362137"/>
    </source>
</evidence>
<evidence type="ECO:0000256" key="7">
    <source>
        <dbReference type="ARBA" id="ARBA00023242"/>
    </source>
</evidence>
<evidence type="ECO:0000313" key="9">
    <source>
        <dbReference type="EMBL" id="KSA01737.1"/>
    </source>
</evidence>
<keyword evidence="10" id="KW-1185">Reference proteome</keyword>
<keyword evidence="6 8" id="KW-0804">Transcription</keyword>
<dbReference type="GO" id="GO:0005730">
    <property type="term" value="C:nucleolus"/>
    <property type="evidence" value="ECO:0007669"/>
    <property type="project" value="UniProtKB-SubCell"/>
</dbReference>
<comment type="subcellular location">
    <subcellularLocation>
        <location evidence="2 8">Nucleus</location>
        <location evidence="2 8">Nucleolus</location>
    </subcellularLocation>
</comment>
<dbReference type="OrthoDB" id="4069371at2759"/>